<dbReference type="CDD" id="cd08267">
    <property type="entry name" value="MDR1"/>
    <property type="match status" value="1"/>
</dbReference>
<feature type="domain" description="Enoyl reductase (ER)" evidence="1">
    <location>
        <begin position="10"/>
        <end position="322"/>
    </location>
</feature>
<dbReference type="SUPFAM" id="SSF51735">
    <property type="entry name" value="NAD(P)-binding Rossmann-fold domains"/>
    <property type="match status" value="1"/>
</dbReference>
<accession>A0A2U1TB19</accession>
<protein>
    <submittedName>
        <fullName evidence="2">NAD(P)-dependent alcohol dehydrogenase</fullName>
    </submittedName>
</protein>
<dbReference type="SMART" id="SM00829">
    <property type="entry name" value="PKS_ER"/>
    <property type="match status" value="1"/>
</dbReference>
<dbReference type="Pfam" id="PF13602">
    <property type="entry name" value="ADH_zinc_N_2"/>
    <property type="match status" value="1"/>
</dbReference>
<dbReference type="PANTHER" id="PTHR11695">
    <property type="entry name" value="ALCOHOL DEHYDROGENASE RELATED"/>
    <property type="match status" value="1"/>
</dbReference>
<dbReference type="Pfam" id="PF08240">
    <property type="entry name" value="ADH_N"/>
    <property type="match status" value="1"/>
</dbReference>
<dbReference type="Gene3D" id="3.40.50.720">
    <property type="entry name" value="NAD(P)-binding Rossmann-like Domain"/>
    <property type="match status" value="1"/>
</dbReference>
<dbReference type="EMBL" id="QEFB01000017">
    <property type="protein sequence ID" value="PWC06092.1"/>
    <property type="molecule type" value="Genomic_DNA"/>
</dbReference>
<sequence length="324" mass="33749">MKAVVQHRYGTPDVLRIDHVDPQTVRDTDVLVAVRAAGVDAGVWHTTAGKPYLLRLFGFGLRGPKQPIPGRDVAGVVSEVGSAVTRFRVGGEVFGTTLDGSFAEFTRAAEERLVLKPANVSFEQAAAAPVSGCTALHAVRDAGGLMPGQKVLVLGAGGGVGSFAVQIAVAKGATVTGVCSTGKVDFVASLGASRVIDRTVDDVTAGAERFDLIIDTAGRTRLSRLRKVLTRRGILVIVGGEGGGPLLGGFGRSMFASLFSLFSGQKFKGLMSSEDLPTLEALRDMLEAGTVVPAVDRVFPLEQAGEAIEYLHAGRPLGKVVVSV</sequence>
<comment type="caution">
    <text evidence="2">The sequence shown here is derived from an EMBL/GenBank/DDBJ whole genome shotgun (WGS) entry which is preliminary data.</text>
</comment>
<keyword evidence="3" id="KW-1185">Reference proteome</keyword>
<dbReference type="InterPro" id="IPR020843">
    <property type="entry name" value="ER"/>
</dbReference>
<dbReference type="InterPro" id="IPR036291">
    <property type="entry name" value="NAD(P)-bd_dom_sf"/>
</dbReference>
<dbReference type="PANTHER" id="PTHR11695:SF648">
    <property type="entry name" value="ZINC-BINDING OXIDOREDUCTASE"/>
    <property type="match status" value="1"/>
</dbReference>
<gene>
    <name evidence="2" type="ORF">DF223_13605</name>
</gene>
<evidence type="ECO:0000313" key="3">
    <source>
        <dbReference type="Proteomes" id="UP000244962"/>
    </source>
</evidence>
<dbReference type="RefSeq" id="WP_108963589.1">
    <property type="nucleotide sequence ID" value="NZ_QEFB01000017.1"/>
</dbReference>
<proteinExistence type="predicted"/>
<reference evidence="3" key="1">
    <citation type="submission" date="2018-04" db="EMBL/GenBank/DDBJ databases">
        <authorList>
            <person name="Liu S."/>
            <person name="Wang Z."/>
            <person name="Li J."/>
        </authorList>
    </citation>
    <scope>NUCLEOTIDE SEQUENCE [LARGE SCALE GENOMIC DNA]</scope>
    <source>
        <strain evidence="3">622</strain>
    </source>
</reference>
<dbReference type="Gene3D" id="3.90.180.10">
    <property type="entry name" value="Medium-chain alcohol dehydrogenases, catalytic domain"/>
    <property type="match status" value="1"/>
</dbReference>
<organism evidence="2 3">
    <name type="scientific">Mycetocola zhujimingii</name>
    <dbReference type="NCBI Taxonomy" id="2079792"/>
    <lineage>
        <taxon>Bacteria</taxon>
        <taxon>Bacillati</taxon>
        <taxon>Actinomycetota</taxon>
        <taxon>Actinomycetes</taxon>
        <taxon>Micrococcales</taxon>
        <taxon>Microbacteriaceae</taxon>
        <taxon>Mycetocola</taxon>
    </lineage>
</organism>
<evidence type="ECO:0000313" key="2">
    <source>
        <dbReference type="EMBL" id="PWC06092.1"/>
    </source>
</evidence>
<name>A0A2U1TB19_9MICO</name>
<dbReference type="AlphaFoldDB" id="A0A2U1TB19"/>
<evidence type="ECO:0000259" key="1">
    <source>
        <dbReference type="SMART" id="SM00829"/>
    </source>
</evidence>
<dbReference type="InterPro" id="IPR011032">
    <property type="entry name" value="GroES-like_sf"/>
</dbReference>
<dbReference type="SUPFAM" id="SSF50129">
    <property type="entry name" value="GroES-like"/>
    <property type="match status" value="1"/>
</dbReference>
<dbReference type="Proteomes" id="UP000244962">
    <property type="component" value="Unassembled WGS sequence"/>
</dbReference>
<dbReference type="InterPro" id="IPR050700">
    <property type="entry name" value="YIM1/Zinc_Alcohol_DH_Fams"/>
</dbReference>
<dbReference type="GO" id="GO:0016491">
    <property type="term" value="F:oxidoreductase activity"/>
    <property type="evidence" value="ECO:0007669"/>
    <property type="project" value="InterPro"/>
</dbReference>
<dbReference type="InterPro" id="IPR013154">
    <property type="entry name" value="ADH-like_N"/>
</dbReference>